<dbReference type="Proteomes" id="UP000735302">
    <property type="component" value="Unassembled WGS sequence"/>
</dbReference>
<evidence type="ECO:0000313" key="1">
    <source>
        <dbReference type="EMBL" id="GFO24658.1"/>
    </source>
</evidence>
<dbReference type="AlphaFoldDB" id="A0AAV4C0Q4"/>
<evidence type="ECO:0008006" key="3">
    <source>
        <dbReference type="Google" id="ProtNLM"/>
    </source>
</evidence>
<gene>
    <name evidence="1" type="ORF">PoB_005116300</name>
</gene>
<protein>
    <recommendedName>
        <fullName evidence="3">UMA domain-containing protein</fullName>
    </recommendedName>
</protein>
<name>A0AAV4C0Q4_9GAST</name>
<comment type="caution">
    <text evidence="1">The sequence shown here is derived from an EMBL/GenBank/DDBJ whole genome shotgun (WGS) entry which is preliminary data.</text>
</comment>
<reference evidence="1 2" key="1">
    <citation type="journal article" date="2021" name="Elife">
        <title>Chloroplast acquisition without the gene transfer in kleptoplastic sea slugs, Plakobranchus ocellatus.</title>
        <authorList>
            <person name="Maeda T."/>
            <person name="Takahashi S."/>
            <person name="Yoshida T."/>
            <person name="Shimamura S."/>
            <person name="Takaki Y."/>
            <person name="Nagai Y."/>
            <person name="Toyoda A."/>
            <person name="Suzuki Y."/>
            <person name="Arimoto A."/>
            <person name="Ishii H."/>
            <person name="Satoh N."/>
            <person name="Nishiyama T."/>
            <person name="Hasebe M."/>
            <person name="Maruyama T."/>
            <person name="Minagawa J."/>
            <person name="Obokata J."/>
            <person name="Shigenobu S."/>
        </authorList>
    </citation>
    <scope>NUCLEOTIDE SEQUENCE [LARGE SCALE GENOMIC DNA]</scope>
</reference>
<proteinExistence type="predicted"/>
<keyword evidence="2" id="KW-1185">Reference proteome</keyword>
<sequence>MDVSRLFSNLRNQVSFHKLKKNFTDNDSDASHSTYEEEQEIDGFLVVGKARGSDVGHVLGQDGLPRHNAVCDGSLQQSSPLPSSDRDAKVASIFQSTNQSRAVPGTAVSDVPLALHPFLRTHQHITSMFKDVDLEHTSFKWTKYSYDFTNEQLFLRDVNIYSEIPLR</sequence>
<accession>A0AAV4C0Q4</accession>
<evidence type="ECO:0000313" key="2">
    <source>
        <dbReference type="Proteomes" id="UP000735302"/>
    </source>
</evidence>
<dbReference type="EMBL" id="BLXT01005617">
    <property type="protein sequence ID" value="GFO24658.1"/>
    <property type="molecule type" value="Genomic_DNA"/>
</dbReference>
<organism evidence="1 2">
    <name type="scientific">Plakobranchus ocellatus</name>
    <dbReference type="NCBI Taxonomy" id="259542"/>
    <lineage>
        <taxon>Eukaryota</taxon>
        <taxon>Metazoa</taxon>
        <taxon>Spiralia</taxon>
        <taxon>Lophotrochozoa</taxon>
        <taxon>Mollusca</taxon>
        <taxon>Gastropoda</taxon>
        <taxon>Heterobranchia</taxon>
        <taxon>Euthyneura</taxon>
        <taxon>Panpulmonata</taxon>
        <taxon>Sacoglossa</taxon>
        <taxon>Placobranchoidea</taxon>
        <taxon>Plakobranchidae</taxon>
        <taxon>Plakobranchus</taxon>
    </lineage>
</organism>